<accession>A0A1J5P716</accession>
<dbReference type="AlphaFoldDB" id="A0A1J5P716"/>
<dbReference type="EMBL" id="MLJW01009181">
    <property type="protein sequence ID" value="OIQ63236.1"/>
    <property type="molecule type" value="Genomic_DNA"/>
</dbReference>
<protein>
    <submittedName>
        <fullName evidence="1">Uncharacterized protein</fullName>
    </submittedName>
</protein>
<organism evidence="1">
    <name type="scientific">mine drainage metagenome</name>
    <dbReference type="NCBI Taxonomy" id="410659"/>
    <lineage>
        <taxon>unclassified sequences</taxon>
        <taxon>metagenomes</taxon>
        <taxon>ecological metagenomes</taxon>
    </lineage>
</organism>
<reference evidence="1" key="1">
    <citation type="submission" date="2016-10" db="EMBL/GenBank/DDBJ databases">
        <title>Sequence of Gallionella enrichment culture.</title>
        <authorList>
            <person name="Poehlein A."/>
            <person name="Muehling M."/>
            <person name="Daniel R."/>
        </authorList>
    </citation>
    <scope>NUCLEOTIDE SEQUENCE</scope>
</reference>
<comment type="caution">
    <text evidence="1">The sequence shown here is derived from an EMBL/GenBank/DDBJ whole genome shotgun (WGS) entry which is preliminary data.</text>
</comment>
<evidence type="ECO:0000313" key="1">
    <source>
        <dbReference type="EMBL" id="OIQ63236.1"/>
    </source>
</evidence>
<sequence length="56" mass="5702">MNKIALSLALMGLAAAPAHAQAAPHDIRVELSAQNNSGETGHAIIKPMGKGIEVSV</sequence>
<proteinExistence type="predicted"/>
<name>A0A1J5P716_9ZZZZ</name>
<gene>
    <name evidence="1" type="ORF">GALL_552220</name>
</gene>